<organism evidence="2 3">
    <name type="scientific">Labrys wisconsinensis</name>
    <dbReference type="NCBI Taxonomy" id="425677"/>
    <lineage>
        <taxon>Bacteria</taxon>
        <taxon>Pseudomonadati</taxon>
        <taxon>Pseudomonadota</taxon>
        <taxon>Alphaproteobacteria</taxon>
        <taxon>Hyphomicrobiales</taxon>
        <taxon>Xanthobacteraceae</taxon>
        <taxon>Labrys</taxon>
    </lineage>
</organism>
<dbReference type="EMBL" id="JAUSVX010000001">
    <property type="protein sequence ID" value="MDQ0467187.1"/>
    <property type="molecule type" value="Genomic_DNA"/>
</dbReference>
<dbReference type="PANTHER" id="PTHR33490:SF1">
    <property type="entry name" value="SLL1233 PROTEIN"/>
    <property type="match status" value="1"/>
</dbReference>
<feature type="domain" description="Transglutaminase-like" evidence="1">
    <location>
        <begin position="173"/>
        <end position="242"/>
    </location>
</feature>
<gene>
    <name evidence="2" type="ORF">QO011_000182</name>
</gene>
<dbReference type="InterPro" id="IPR013589">
    <property type="entry name" value="Bac_transglu_N"/>
</dbReference>
<proteinExistence type="predicted"/>
<dbReference type="InterPro" id="IPR038765">
    <property type="entry name" value="Papain-like_cys_pep_sf"/>
</dbReference>
<evidence type="ECO:0000259" key="1">
    <source>
        <dbReference type="SMART" id="SM00460"/>
    </source>
</evidence>
<keyword evidence="3" id="KW-1185">Reference proteome</keyword>
<name>A0ABU0IYV4_9HYPH</name>
<reference evidence="2 3" key="1">
    <citation type="submission" date="2023-07" db="EMBL/GenBank/DDBJ databases">
        <title>Genomic Encyclopedia of Type Strains, Phase IV (KMG-IV): sequencing the most valuable type-strain genomes for metagenomic binning, comparative biology and taxonomic classification.</title>
        <authorList>
            <person name="Goeker M."/>
        </authorList>
    </citation>
    <scope>NUCLEOTIDE SEQUENCE [LARGE SCALE GENOMIC DNA]</scope>
    <source>
        <strain evidence="2 3">DSM 19619</strain>
    </source>
</reference>
<sequence>MKRLDVTHRTTYRYSEPVAFGPHRMMLRPRDSHEMSLVNATLTTSLPAELTWTYDVFGNVICTAQFDGTTDELSIESHLQVERYAPTELSLFVTGADVAYPLAYSPDELTDLGACLTGSGEPFEPELEAWVQAVTARHAGGAAALLAGLCQEIHAGFTYETRFEESTRSPAETFGLRSGACRDFAAFFIGVARRLGFGARFVSGYLFDPSGGDSGLQGAGATHAWAEVFLPGAGWVEFDPTNGLIASDHLIRVAVTREPHQARPIAGSFVGTPGAFIGLWVGVTVESVESAAEAASVPELVAAPAQAATPPTEAVAA</sequence>
<dbReference type="Gene3D" id="3.10.620.30">
    <property type="match status" value="1"/>
</dbReference>
<dbReference type="Proteomes" id="UP001242480">
    <property type="component" value="Unassembled WGS sequence"/>
</dbReference>
<accession>A0ABU0IYV4</accession>
<evidence type="ECO:0000313" key="2">
    <source>
        <dbReference type="EMBL" id="MDQ0467187.1"/>
    </source>
</evidence>
<evidence type="ECO:0000313" key="3">
    <source>
        <dbReference type="Proteomes" id="UP001242480"/>
    </source>
</evidence>
<dbReference type="SUPFAM" id="SSF54001">
    <property type="entry name" value="Cysteine proteinases"/>
    <property type="match status" value="1"/>
</dbReference>
<dbReference type="InterPro" id="IPR002931">
    <property type="entry name" value="Transglutaminase-like"/>
</dbReference>
<protein>
    <submittedName>
        <fullName evidence="2">Transglutaminase-like putative cysteine protease</fullName>
    </submittedName>
</protein>
<dbReference type="RefSeq" id="WP_307266509.1">
    <property type="nucleotide sequence ID" value="NZ_JAUSVX010000001.1"/>
</dbReference>
<dbReference type="PANTHER" id="PTHR33490">
    <property type="entry name" value="BLR5614 PROTEIN-RELATED"/>
    <property type="match status" value="1"/>
</dbReference>
<dbReference type="SMART" id="SM00460">
    <property type="entry name" value="TGc"/>
    <property type="match status" value="1"/>
</dbReference>
<comment type="caution">
    <text evidence="2">The sequence shown here is derived from an EMBL/GenBank/DDBJ whole genome shotgun (WGS) entry which is preliminary data.</text>
</comment>
<dbReference type="Pfam" id="PF08379">
    <property type="entry name" value="Bact_transglu_N"/>
    <property type="match status" value="1"/>
</dbReference>
<dbReference type="Pfam" id="PF01841">
    <property type="entry name" value="Transglut_core"/>
    <property type="match status" value="1"/>
</dbReference>